<dbReference type="InterPro" id="IPR051922">
    <property type="entry name" value="Bact_Sporulation_Assoc"/>
</dbReference>
<feature type="domain" description="SPOR" evidence="1">
    <location>
        <begin position="55"/>
        <end position="136"/>
    </location>
</feature>
<evidence type="ECO:0000313" key="2">
    <source>
        <dbReference type="EMBL" id="MUG69157.1"/>
    </source>
</evidence>
<dbReference type="Proteomes" id="UP000450917">
    <property type="component" value="Unassembled WGS sequence"/>
</dbReference>
<dbReference type="InterPro" id="IPR013486">
    <property type="entry name" value="SpoIID/LytB"/>
</dbReference>
<protein>
    <submittedName>
        <fullName evidence="2">SpoIID/LytB domain-containing protein</fullName>
    </submittedName>
</protein>
<dbReference type="Pfam" id="PF05036">
    <property type="entry name" value="SPOR"/>
    <property type="match status" value="1"/>
</dbReference>
<dbReference type="AlphaFoldDB" id="A0A7X3CQH0"/>
<organism evidence="2 3">
    <name type="scientific">Paenibacillus validus</name>
    <dbReference type="NCBI Taxonomy" id="44253"/>
    <lineage>
        <taxon>Bacteria</taxon>
        <taxon>Bacillati</taxon>
        <taxon>Bacillota</taxon>
        <taxon>Bacilli</taxon>
        <taxon>Bacillales</taxon>
        <taxon>Paenibacillaceae</taxon>
        <taxon>Paenibacillus</taxon>
    </lineage>
</organism>
<sequence>MPASVRVALFIDTGRYSSPASAVTLSADTAALALGLRDASGFKPLHQVNAKEAVRAYANGYYALLPQSADAAVARAQAQKLAVGGAGTGIVQRSKQGKPAYAAYIGPFPTKEAAAAAAKADATAQVAGPLGWNAGVYATEPEAQAQADAIVQAGFDADVALIGGGFAVMVGGAADDASLKTLKDKVSAALPAARLTAVDQTAGYVLKRSELSVSGDGAVQPVTAFVVGGGAKLWAAPVDPKAGVQVAERSNRSYRGGIEVTTLNGKLAVINELAIDQYLYSVVGSELNSSWPAEALKAQAIAARTYALKQGDKYQIANVSDSTADQVYKGREAEFAAAIQAVDATKGQVLTYKNALIDPLFYSNAGGMTADSSEVWGNPVPYLKSVPSPDEGAQAGKKPWYRIVLPSGLTGYIHSDYARDTGTKNEIGLPYYESTTDAVNIRSAPFVDNAANPAIAKVDAGSRFVVIGQMMESNAFAWVRGPFDEGRLREKLGASLPASAAGGITRLEVTKRGPSGRALEVSVNGQAVKASYPDALRSLLGGLPSTRFEIEQSERYTIRGAGSAVREQSASDAPLYFAGGSGTPQAYEQEQFFVLSADGNVKPVSKTTQFVFKGTGFGHGLGMSQWGAKGYAELGYDYVKILQAYYSGVTVTTLP</sequence>
<dbReference type="EMBL" id="WNZX01000001">
    <property type="protein sequence ID" value="MUG69157.1"/>
    <property type="molecule type" value="Genomic_DNA"/>
</dbReference>
<gene>
    <name evidence="2" type="ORF">GNP93_00560</name>
</gene>
<name>A0A7X3CQH0_9BACL</name>
<dbReference type="GO" id="GO:0030288">
    <property type="term" value="C:outer membrane-bounded periplasmic space"/>
    <property type="evidence" value="ECO:0007669"/>
    <property type="project" value="TreeGrafter"/>
</dbReference>
<accession>A0A7X3CQH0</accession>
<proteinExistence type="predicted"/>
<comment type="caution">
    <text evidence="2">The sequence shown here is derived from an EMBL/GenBank/DDBJ whole genome shotgun (WGS) entry which is preliminary data.</text>
</comment>
<reference evidence="2 3" key="1">
    <citation type="submission" date="2019-11" db="EMBL/GenBank/DDBJ databases">
        <title>Draft genome sequences of five Paenibacillus species of dairy origin.</title>
        <authorList>
            <person name="Olajide A.M."/>
            <person name="Chen S."/>
            <person name="Lapointe G."/>
        </authorList>
    </citation>
    <scope>NUCLEOTIDE SEQUENCE [LARGE SCALE GENOMIC DNA]</scope>
    <source>
        <strain evidence="2 3">2CS3</strain>
    </source>
</reference>
<dbReference type="NCBIfam" id="TIGR02669">
    <property type="entry name" value="SpoIID_LytB"/>
    <property type="match status" value="1"/>
</dbReference>
<evidence type="ECO:0000259" key="1">
    <source>
        <dbReference type="PROSITE" id="PS51724"/>
    </source>
</evidence>
<evidence type="ECO:0000313" key="3">
    <source>
        <dbReference type="Proteomes" id="UP000450917"/>
    </source>
</evidence>
<dbReference type="PROSITE" id="PS51724">
    <property type="entry name" value="SPOR"/>
    <property type="match status" value="1"/>
</dbReference>
<dbReference type="PANTHER" id="PTHR30032:SF4">
    <property type="entry name" value="AMIDASE ENHANCER"/>
    <property type="match status" value="1"/>
</dbReference>
<dbReference type="GO" id="GO:0030435">
    <property type="term" value="P:sporulation resulting in formation of a cellular spore"/>
    <property type="evidence" value="ECO:0007669"/>
    <property type="project" value="InterPro"/>
</dbReference>
<dbReference type="InterPro" id="IPR013693">
    <property type="entry name" value="SpoIID/LytB_N"/>
</dbReference>
<dbReference type="InterPro" id="IPR007730">
    <property type="entry name" value="SPOR-like_dom"/>
</dbReference>
<keyword evidence="3" id="KW-1185">Reference proteome</keyword>
<dbReference type="Pfam" id="PF08486">
    <property type="entry name" value="SpoIID"/>
    <property type="match status" value="1"/>
</dbReference>
<dbReference type="GO" id="GO:0042834">
    <property type="term" value="F:peptidoglycan binding"/>
    <property type="evidence" value="ECO:0007669"/>
    <property type="project" value="InterPro"/>
</dbReference>
<dbReference type="PANTHER" id="PTHR30032">
    <property type="entry name" value="N-ACETYLMURAMOYL-L-ALANINE AMIDASE-RELATED"/>
    <property type="match status" value="1"/>
</dbReference>